<dbReference type="AlphaFoldDB" id="R1GNG3"/>
<feature type="transmembrane region" description="Helical" evidence="1">
    <location>
        <begin position="32"/>
        <end position="52"/>
    </location>
</feature>
<evidence type="ECO:0000256" key="1">
    <source>
        <dbReference type="SAM" id="Phobius"/>
    </source>
</evidence>
<feature type="transmembrane region" description="Helical" evidence="1">
    <location>
        <begin position="7"/>
        <end position="26"/>
    </location>
</feature>
<keyword evidence="3" id="KW-1185">Reference proteome</keyword>
<proteinExistence type="predicted"/>
<dbReference type="PATRIC" id="fig|1268236.3.peg.3994"/>
<keyword evidence="1" id="KW-0812">Transmembrane</keyword>
<dbReference type="EMBL" id="AQGQ01000280">
    <property type="protein sequence ID" value="EOD53240.1"/>
    <property type="molecule type" value="Genomic_DNA"/>
</dbReference>
<comment type="caution">
    <text evidence="2">The sequence shown here is derived from an EMBL/GenBank/DDBJ whole genome shotgun (WGS) entry which is preliminary data.</text>
</comment>
<dbReference type="Proteomes" id="UP000013526">
    <property type="component" value="Unassembled WGS sequence"/>
</dbReference>
<gene>
    <name evidence="2" type="ORF">G113_20717</name>
</gene>
<evidence type="ECO:0000313" key="3">
    <source>
        <dbReference type="Proteomes" id="UP000013526"/>
    </source>
</evidence>
<protein>
    <submittedName>
        <fullName evidence="2">Uncharacterized protein</fullName>
    </submittedName>
</protein>
<reference evidence="2 3" key="1">
    <citation type="journal article" date="2013" name="Genome Announc.">
        <title>Draft Genome Sequence of Aeromonas molluscorum Strain 848TT, Isolated from Bivalve Molluscs.</title>
        <authorList>
            <person name="Spataro N."/>
            <person name="Farfan M."/>
            <person name="Albarral V."/>
            <person name="Sanglas A."/>
            <person name="Loren J.G."/>
            <person name="Fuste M.C."/>
            <person name="Bosch E."/>
        </authorList>
    </citation>
    <scope>NUCLEOTIDE SEQUENCE [LARGE SCALE GENOMIC DNA]</scope>
    <source>
        <strain evidence="2 3">848</strain>
    </source>
</reference>
<keyword evidence="1" id="KW-1133">Transmembrane helix</keyword>
<name>R1GNG3_9GAMM</name>
<dbReference type="RefSeq" id="WP_005913724.1">
    <property type="nucleotide sequence ID" value="NZ_AQGQ01000280.1"/>
</dbReference>
<keyword evidence="1" id="KW-0472">Membrane</keyword>
<evidence type="ECO:0000313" key="2">
    <source>
        <dbReference type="EMBL" id="EOD53240.1"/>
    </source>
</evidence>
<sequence>MIPTRQTSLITLCALLMISLFTPTLPGNAEQWLSLVLIGLLVVVLLLVLGGCRRFMLD</sequence>
<accession>R1GNG3</accession>
<organism evidence="2 3">
    <name type="scientific">Aeromonas molluscorum 848</name>
    <dbReference type="NCBI Taxonomy" id="1268236"/>
    <lineage>
        <taxon>Bacteria</taxon>
        <taxon>Pseudomonadati</taxon>
        <taxon>Pseudomonadota</taxon>
        <taxon>Gammaproteobacteria</taxon>
        <taxon>Aeromonadales</taxon>
        <taxon>Aeromonadaceae</taxon>
        <taxon>Aeromonas</taxon>
    </lineage>
</organism>